<sequence>MTCIERLYSQRYLRPRNRYRRPPGHLRHILDVWKTDQPDQFRENLRVMPQTFDDLVADIEDDLVFMNSSQNEQIPVSDQLAITLYHFGHFGNGANLQQVANWSGYSKGLVRLATKHVMTALLHPDFVRRAVHPPTTDEKEEAKVWVEGHSCKAWRNGYCMVDGTLVVLAERPYWFGESYFDRKCNYSLNFQVRMTLILPSAYSKKS</sequence>
<dbReference type="EMBL" id="MU806429">
    <property type="protein sequence ID" value="KAJ3835266.1"/>
    <property type="molecule type" value="Genomic_DNA"/>
</dbReference>
<gene>
    <name evidence="1" type="ORF">F5878DRAFT_543516</name>
</gene>
<evidence type="ECO:0008006" key="3">
    <source>
        <dbReference type="Google" id="ProtNLM"/>
    </source>
</evidence>
<proteinExistence type="predicted"/>
<comment type="caution">
    <text evidence="1">The sequence shown here is derived from an EMBL/GenBank/DDBJ whole genome shotgun (WGS) entry which is preliminary data.</text>
</comment>
<organism evidence="1 2">
    <name type="scientific">Lentinula raphanica</name>
    <dbReference type="NCBI Taxonomy" id="153919"/>
    <lineage>
        <taxon>Eukaryota</taxon>
        <taxon>Fungi</taxon>
        <taxon>Dikarya</taxon>
        <taxon>Basidiomycota</taxon>
        <taxon>Agaricomycotina</taxon>
        <taxon>Agaricomycetes</taxon>
        <taxon>Agaricomycetidae</taxon>
        <taxon>Agaricales</taxon>
        <taxon>Marasmiineae</taxon>
        <taxon>Omphalotaceae</taxon>
        <taxon>Lentinula</taxon>
    </lineage>
</organism>
<keyword evidence="2" id="KW-1185">Reference proteome</keyword>
<dbReference type="Proteomes" id="UP001163846">
    <property type="component" value="Unassembled WGS sequence"/>
</dbReference>
<accession>A0AA38P357</accession>
<reference evidence="1" key="1">
    <citation type="submission" date="2022-08" db="EMBL/GenBank/DDBJ databases">
        <authorList>
            <consortium name="DOE Joint Genome Institute"/>
            <person name="Min B."/>
            <person name="Riley R."/>
            <person name="Sierra-Patev S."/>
            <person name="Naranjo-Ortiz M."/>
            <person name="Looney B."/>
            <person name="Konkel Z."/>
            <person name="Slot J.C."/>
            <person name="Sakamoto Y."/>
            <person name="Steenwyk J.L."/>
            <person name="Rokas A."/>
            <person name="Carro J."/>
            <person name="Camarero S."/>
            <person name="Ferreira P."/>
            <person name="Molpeceres G."/>
            <person name="Ruiz-Duenas F.J."/>
            <person name="Serrano A."/>
            <person name="Henrissat B."/>
            <person name="Drula E."/>
            <person name="Hughes K.W."/>
            <person name="Mata J.L."/>
            <person name="Ishikawa N.K."/>
            <person name="Vargas-Isla R."/>
            <person name="Ushijima S."/>
            <person name="Smith C.A."/>
            <person name="Ahrendt S."/>
            <person name="Andreopoulos W."/>
            <person name="He G."/>
            <person name="Labutti K."/>
            <person name="Lipzen A."/>
            <person name="Ng V."/>
            <person name="Sandor L."/>
            <person name="Barry K."/>
            <person name="Martinez A.T."/>
            <person name="Xiao Y."/>
            <person name="Gibbons J.G."/>
            <person name="Terashima K."/>
            <person name="Hibbett D.S."/>
            <person name="Grigoriev I.V."/>
        </authorList>
    </citation>
    <scope>NUCLEOTIDE SEQUENCE</scope>
    <source>
        <strain evidence="1">TFB9207</strain>
    </source>
</reference>
<dbReference type="AlphaFoldDB" id="A0AA38P357"/>
<name>A0AA38P357_9AGAR</name>
<evidence type="ECO:0000313" key="2">
    <source>
        <dbReference type="Proteomes" id="UP001163846"/>
    </source>
</evidence>
<evidence type="ECO:0000313" key="1">
    <source>
        <dbReference type="EMBL" id="KAJ3835266.1"/>
    </source>
</evidence>
<protein>
    <recommendedName>
        <fullName evidence="3">DDE Tnp4 domain-containing protein</fullName>
    </recommendedName>
</protein>